<proteinExistence type="predicted"/>
<dbReference type="GeneID" id="78077988"/>
<dbReference type="RefSeq" id="WP_069668966.1">
    <property type="nucleotide sequence ID" value="NZ_CP180206.1"/>
</dbReference>
<keyword evidence="1" id="KW-0472">Membrane</keyword>
<keyword evidence="5" id="KW-1185">Reference proteome</keyword>
<feature type="transmembrane region" description="Helical" evidence="1">
    <location>
        <begin position="35"/>
        <end position="64"/>
    </location>
</feature>
<sequence>MESGAIEFAFEVFISACCVYIAAQIALEKVHFASLAAIVVVVSLLSLIPSLGWVISLIVFIALLYYVTETPLEGCIWIAFISKLISFVSIEVILFLFV</sequence>
<feature type="transmembrane region" description="Helical" evidence="1">
    <location>
        <begin position="6"/>
        <end position="23"/>
    </location>
</feature>
<dbReference type="AlphaFoldDB" id="A0A178J7N8"/>
<evidence type="ECO:0000313" key="5">
    <source>
        <dbReference type="Proteomes" id="UP001150001"/>
    </source>
</evidence>
<reference evidence="3 4" key="1">
    <citation type="submission" date="2016-03" db="EMBL/GenBank/DDBJ databases">
        <title>Draft genome sequence of the Vibrio tubiashii subs. europaeus.</title>
        <authorList>
            <person name="Spinard E."/>
            <person name="Dubert J."/>
            <person name="Nelson D.R."/>
            <person name="Barja J.L."/>
        </authorList>
    </citation>
    <scope>NUCLEOTIDE SEQUENCE [LARGE SCALE GENOMIC DNA]</scope>
    <source>
        <strain evidence="4">PP-638</strain>
        <strain evidence="3">PP2-638</strain>
    </source>
</reference>
<organism evidence="3 4">
    <name type="scientific">Vibrio europaeus</name>
    <dbReference type="NCBI Taxonomy" id="300876"/>
    <lineage>
        <taxon>Bacteria</taxon>
        <taxon>Pseudomonadati</taxon>
        <taxon>Pseudomonadota</taxon>
        <taxon>Gammaproteobacteria</taxon>
        <taxon>Vibrionales</taxon>
        <taxon>Vibrionaceae</taxon>
        <taxon>Vibrio</taxon>
        <taxon>Vibrio oreintalis group</taxon>
    </lineage>
</organism>
<dbReference type="Proteomes" id="UP000094761">
    <property type="component" value="Unassembled WGS sequence"/>
</dbReference>
<protein>
    <submittedName>
        <fullName evidence="3">Uncharacterized protein</fullName>
    </submittedName>
</protein>
<name>A0A178J7N8_9VIBR</name>
<feature type="transmembrane region" description="Helical" evidence="1">
    <location>
        <begin position="76"/>
        <end position="97"/>
    </location>
</feature>
<reference evidence="2" key="2">
    <citation type="submission" date="2022-11" db="EMBL/GenBank/DDBJ databases">
        <title>Role of the vibriolysin VemA secreted by the emergent pathogen Vibrio europaeus in the colonization of Manila clam mucus.</title>
        <authorList>
            <person name="Martinez C."/>
            <person name="Rodriguez S."/>
            <person name="Vences A."/>
            <person name="Barja J.L."/>
            <person name="Toranzo A.E."/>
            <person name="Dubert J."/>
        </authorList>
    </citation>
    <scope>NUCLEOTIDE SEQUENCE</scope>
    <source>
        <strain evidence="2">3454</strain>
    </source>
</reference>
<dbReference type="OrthoDB" id="5772378at2"/>
<dbReference type="Proteomes" id="UP001150001">
    <property type="component" value="Unassembled WGS sequence"/>
</dbReference>
<evidence type="ECO:0000313" key="2">
    <source>
        <dbReference type="EMBL" id="MDC5739341.1"/>
    </source>
</evidence>
<gene>
    <name evidence="3" type="ORF">AZ468_19885</name>
    <name evidence="2" type="ORF">OPW20_04655</name>
</gene>
<keyword evidence="1" id="KW-1133">Transmembrane helix</keyword>
<keyword evidence="1" id="KW-0812">Transmembrane</keyword>
<evidence type="ECO:0000256" key="1">
    <source>
        <dbReference type="SAM" id="Phobius"/>
    </source>
</evidence>
<comment type="caution">
    <text evidence="3">The sequence shown here is derived from an EMBL/GenBank/DDBJ whole genome shotgun (WGS) entry which is preliminary data.</text>
</comment>
<evidence type="ECO:0000313" key="4">
    <source>
        <dbReference type="Proteomes" id="UP000094761"/>
    </source>
</evidence>
<dbReference type="EMBL" id="JAPFIT010000010">
    <property type="protein sequence ID" value="MDC5739341.1"/>
    <property type="molecule type" value="Genomic_DNA"/>
</dbReference>
<accession>A0A178J7N8</accession>
<dbReference type="EMBL" id="LUAX01000007">
    <property type="protein sequence ID" value="OAM97795.1"/>
    <property type="molecule type" value="Genomic_DNA"/>
</dbReference>
<evidence type="ECO:0000313" key="3">
    <source>
        <dbReference type="EMBL" id="OAM97795.1"/>
    </source>
</evidence>